<dbReference type="EMBL" id="JAJFAZ020000003">
    <property type="protein sequence ID" value="KAI5339432.1"/>
    <property type="molecule type" value="Genomic_DNA"/>
</dbReference>
<sequence>MDRTPMSGGGGCSDGGGGCGYDDNNGGHHDKNFDLYRISGNLQVYLLPSDFQGEVVSGEVSFMSEQAIFYLGSIGLLGEYCPSSRKKNRPLLKGNSCMHRLPYQEYPEFHGCYWLQPFIAYENQSSPVLKNLEEDIAATSISVS</sequence>
<name>A0AAD4WBS9_PRUDU</name>
<dbReference type="AlphaFoldDB" id="A0AAD4WBS9"/>
<dbReference type="Proteomes" id="UP001054821">
    <property type="component" value="Chromosome 3"/>
</dbReference>
<evidence type="ECO:0000313" key="1">
    <source>
        <dbReference type="EMBL" id="KAI5339432.1"/>
    </source>
</evidence>
<protein>
    <submittedName>
        <fullName evidence="1">Uncharacterized protein</fullName>
    </submittedName>
</protein>
<reference evidence="1 2" key="1">
    <citation type="journal article" date="2022" name="G3 (Bethesda)">
        <title>Whole-genome sequence and methylome profiling of the almond [Prunus dulcis (Mill.) D.A. Webb] cultivar 'Nonpareil'.</title>
        <authorList>
            <person name="D'Amico-Willman K.M."/>
            <person name="Ouma W.Z."/>
            <person name="Meulia T."/>
            <person name="Sideli G.M."/>
            <person name="Gradziel T.M."/>
            <person name="Fresnedo-Ramirez J."/>
        </authorList>
    </citation>
    <scope>NUCLEOTIDE SEQUENCE [LARGE SCALE GENOMIC DNA]</scope>
    <source>
        <strain evidence="1">Clone GOH B32 T37-40</strain>
    </source>
</reference>
<proteinExistence type="predicted"/>
<gene>
    <name evidence="1" type="ORF">L3X38_018704</name>
</gene>
<keyword evidence="2" id="KW-1185">Reference proteome</keyword>
<comment type="caution">
    <text evidence="1">The sequence shown here is derived from an EMBL/GenBank/DDBJ whole genome shotgun (WGS) entry which is preliminary data.</text>
</comment>
<accession>A0AAD4WBS9</accession>
<organism evidence="1 2">
    <name type="scientific">Prunus dulcis</name>
    <name type="common">Almond</name>
    <name type="synonym">Amygdalus dulcis</name>
    <dbReference type="NCBI Taxonomy" id="3755"/>
    <lineage>
        <taxon>Eukaryota</taxon>
        <taxon>Viridiplantae</taxon>
        <taxon>Streptophyta</taxon>
        <taxon>Embryophyta</taxon>
        <taxon>Tracheophyta</taxon>
        <taxon>Spermatophyta</taxon>
        <taxon>Magnoliopsida</taxon>
        <taxon>eudicotyledons</taxon>
        <taxon>Gunneridae</taxon>
        <taxon>Pentapetalae</taxon>
        <taxon>rosids</taxon>
        <taxon>fabids</taxon>
        <taxon>Rosales</taxon>
        <taxon>Rosaceae</taxon>
        <taxon>Amygdaloideae</taxon>
        <taxon>Amygdaleae</taxon>
        <taxon>Prunus</taxon>
    </lineage>
</organism>
<evidence type="ECO:0000313" key="2">
    <source>
        <dbReference type="Proteomes" id="UP001054821"/>
    </source>
</evidence>